<dbReference type="Pfam" id="PF07883">
    <property type="entry name" value="Cupin_2"/>
    <property type="match status" value="1"/>
</dbReference>
<name>A0A0F5HPQ9_BACTR</name>
<dbReference type="InterPro" id="IPR013096">
    <property type="entry name" value="Cupin_2"/>
</dbReference>
<feature type="domain" description="Cupin type-2" evidence="1">
    <location>
        <begin position="32"/>
        <end position="99"/>
    </location>
</feature>
<dbReference type="Proteomes" id="UP000031563">
    <property type="component" value="Unassembled WGS sequence"/>
</dbReference>
<accession>A0A0F5IDV8</accession>
<dbReference type="RefSeq" id="WP_039238498.1">
    <property type="nucleotide sequence ID" value="NZ_JWIQ02000070.1"/>
</dbReference>
<dbReference type="AlphaFoldDB" id="A0A0F5HPQ9"/>
<organism evidence="2 3">
    <name type="scientific">Bacillus thermotolerans</name>
    <name type="common">Quasibacillus thermotolerans</name>
    <dbReference type="NCBI Taxonomy" id="1221996"/>
    <lineage>
        <taxon>Bacteria</taxon>
        <taxon>Bacillati</taxon>
        <taxon>Bacillota</taxon>
        <taxon>Bacilli</taxon>
        <taxon>Bacillales</taxon>
        <taxon>Bacillaceae</taxon>
        <taxon>Bacillus</taxon>
    </lineage>
</organism>
<dbReference type="EMBL" id="JWIR02000003">
    <property type="protein sequence ID" value="KKB43362.1"/>
    <property type="molecule type" value="Genomic_DNA"/>
</dbReference>
<comment type="caution">
    <text evidence="2">The sequence shown here is derived from an EMBL/GenBank/DDBJ whole genome shotgun (WGS) entry which is preliminary data.</text>
</comment>
<accession>A0A0F5HPQ9</accession>
<dbReference type="InterPro" id="IPR014710">
    <property type="entry name" value="RmlC-like_jellyroll"/>
</dbReference>
<evidence type="ECO:0000313" key="3">
    <source>
        <dbReference type="Proteomes" id="UP000031563"/>
    </source>
</evidence>
<reference evidence="2" key="1">
    <citation type="submission" date="2015-02" db="EMBL/GenBank/DDBJ databases">
        <title>Genome Assembly of Bacillaceae bacterium MTCC 8252.</title>
        <authorList>
            <person name="Verma A."/>
            <person name="Khatri I."/>
            <person name="Mual P."/>
            <person name="Subramanian S."/>
            <person name="Krishnamurthi S."/>
        </authorList>
    </citation>
    <scope>NUCLEOTIDE SEQUENCE [LARGE SCALE GENOMIC DNA]</scope>
    <source>
        <strain evidence="2">MTCC 8252</strain>
    </source>
</reference>
<keyword evidence="3" id="KW-1185">Reference proteome</keyword>
<dbReference type="STRING" id="1221996.QY95_01607"/>
<dbReference type="Gene3D" id="2.60.120.10">
    <property type="entry name" value="Jelly Rolls"/>
    <property type="match status" value="1"/>
</dbReference>
<dbReference type="OrthoDB" id="6311549at2"/>
<protein>
    <recommendedName>
        <fullName evidence="1">Cupin type-2 domain-containing protein</fullName>
    </recommendedName>
</protein>
<dbReference type="SUPFAM" id="SSF51182">
    <property type="entry name" value="RmlC-like cupins"/>
    <property type="match status" value="1"/>
</dbReference>
<evidence type="ECO:0000259" key="1">
    <source>
        <dbReference type="Pfam" id="PF07883"/>
    </source>
</evidence>
<proteinExistence type="predicted"/>
<gene>
    <name evidence="2" type="ORF">QY95_01607</name>
</gene>
<dbReference type="InterPro" id="IPR011051">
    <property type="entry name" value="RmlC_Cupin_sf"/>
</dbReference>
<evidence type="ECO:0000313" key="2">
    <source>
        <dbReference type="EMBL" id="KKB43362.1"/>
    </source>
</evidence>
<sequence>MNKQSLEEFIAFSEETFSKKIIMKGEKSTVFLLNFEPGQSLPPHPHPNADVYAVVWEGSGVFMINKESFQAEKGTVVHCRGEETLSFRNDSNQRTTLYVTLAKD</sequence>